<keyword evidence="2" id="KW-1185">Reference proteome</keyword>
<sequence>MAKLEIGNLKTNKFSFFYITAKNPFCGKLYLTYFVNLGFLTPC</sequence>
<name>A0A1I2EUX4_9BACT</name>
<dbReference type="STRING" id="1003.SAMN04488541_101128"/>
<proteinExistence type="predicted"/>
<protein>
    <submittedName>
        <fullName evidence="1">Uncharacterized protein</fullName>
    </submittedName>
</protein>
<organism evidence="1 2">
    <name type="scientific">Thermoflexibacter ruber</name>
    <dbReference type="NCBI Taxonomy" id="1003"/>
    <lineage>
        <taxon>Bacteria</taxon>
        <taxon>Pseudomonadati</taxon>
        <taxon>Bacteroidota</taxon>
        <taxon>Cytophagia</taxon>
        <taxon>Cytophagales</taxon>
        <taxon>Thermoflexibacteraceae</taxon>
        <taxon>Thermoflexibacter</taxon>
    </lineage>
</organism>
<evidence type="ECO:0000313" key="2">
    <source>
        <dbReference type="Proteomes" id="UP000199513"/>
    </source>
</evidence>
<dbReference type="Proteomes" id="UP000199513">
    <property type="component" value="Unassembled WGS sequence"/>
</dbReference>
<dbReference type="EMBL" id="FONY01000011">
    <property type="protein sequence ID" value="SFE96111.1"/>
    <property type="molecule type" value="Genomic_DNA"/>
</dbReference>
<reference evidence="2" key="1">
    <citation type="submission" date="2016-10" db="EMBL/GenBank/DDBJ databases">
        <authorList>
            <person name="Varghese N."/>
            <person name="Submissions S."/>
        </authorList>
    </citation>
    <scope>NUCLEOTIDE SEQUENCE [LARGE SCALE GENOMIC DNA]</scope>
    <source>
        <strain>GEY</strain>
        <strain evidence="2">DSM 9560</strain>
    </source>
</reference>
<accession>A0A1I2EUX4</accession>
<evidence type="ECO:0000313" key="1">
    <source>
        <dbReference type="EMBL" id="SFE96111.1"/>
    </source>
</evidence>
<gene>
    <name evidence="1" type="ORF">SAMN04488541_101128</name>
</gene>
<dbReference type="AlphaFoldDB" id="A0A1I2EUX4"/>